<name>A0A7R9HI67_9NEOP</name>
<gene>
    <name evidence="1" type="ORF">TMSB3V08_LOCUS769</name>
</gene>
<evidence type="ECO:0000313" key="1">
    <source>
        <dbReference type="EMBL" id="CAD7423794.1"/>
    </source>
</evidence>
<reference evidence="1" key="1">
    <citation type="submission" date="2020-11" db="EMBL/GenBank/DDBJ databases">
        <authorList>
            <person name="Tran Van P."/>
        </authorList>
    </citation>
    <scope>NUCLEOTIDE SEQUENCE</scope>
</reference>
<accession>A0A7R9HI67</accession>
<sequence length="173" mass="20005">MNKHSRRWTYDIKRVQAIASFVCGHYCCLYAVAKAAGWRVRGLTDLFSTTNLCNNDQLAVTLFKRHFGNRPRCTRRVAQTCVPALDIKGWTFIPLREDYKCPFVYLINSAPWYVRNETLHRDLDMPTIKDHFRKMAQSFYARLPGATNPLIQGLGNYVIDPGRCHRRPKALLG</sequence>
<organism evidence="1">
    <name type="scientific">Timema monikensis</name>
    <dbReference type="NCBI Taxonomy" id="170555"/>
    <lineage>
        <taxon>Eukaryota</taxon>
        <taxon>Metazoa</taxon>
        <taxon>Ecdysozoa</taxon>
        <taxon>Arthropoda</taxon>
        <taxon>Hexapoda</taxon>
        <taxon>Insecta</taxon>
        <taxon>Pterygota</taxon>
        <taxon>Neoptera</taxon>
        <taxon>Polyneoptera</taxon>
        <taxon>Phasmatodea</taxon>
        <taxon>Timematodea</taxon>
        <taxon>Timematoidea</taxon>
        <taxon>Timematidae</taxon>
        <taxon>Timema</taxon>
    </lineage>
</organism>
<proteinExistence type="predicted"/>
<dbReference type="AlphaFoldDB" id="A0A7R9HI67"/>
<protein>
    <submittedName>
        <fullName evidence="1">Uncharacterized protein</fullName>
    </submittedName>
</protein>
<dbReference type="EMBL" id="OB792708">
    <property type="protein sequence ID" value="CAD7423794.1"/>
    <property type="molecule type" value="Genomic_DNA"/>
</dbReference>